<dbReference type="EMBL" id="JACHWY010000002">
    <property type="protein sequence ID" value="MBB3047623.1"/>
    <property type="molecule type" value="Genomic_DNA"/>
</dbReference>
<dbReference type="AlphaFoldDB" id="A0A7W4W5T6"/>
<protein>
    <submittedName>
        <fullName evidence="4">DUF971 family protein</fullName>
    </submittedName>
</protein>
<dbReference type="Gene3D" id="3.30.2020.30">
    <property type="match status" value="1"/>
</dbReference>
<dbReference type="PANTHER" id="PTHR35303">
    <property type="entry name" value="OS02G0197800 PROTEIN"/>
    <property type="match status" value="1"/>
</dbReference>
<keyword evidence="5" id="KW-1185">Reference proteome</keyword>
<evidence type="ECO:0000313" key="4">
    <source>
        <dbReference type="EMBL" id="MBB3047623.1"/>
    </source>
</evidence>
<evidence type="ECO:0000313" key="5">
    <source>
        <dbReference type="Proteomes" id="UP000537130"/>
    </source>
</evidence>
<feature type="domain" description="Gamma-butyrobetaine hydroxylase-like N-terminal" evidence="3">
    <location>
        <begin position="10"/>
        <end position="94"/>
    </location>
</feature>
<dbReference type="InterPro" id="IPR010376">
    <property type="entry name" value="GBBH-like_N"/>
</dbReference>
<reference evidence="4 5" key="1">
    <citation type="submission" date="2020-08" db="EMBL/GenBank/DDBJ databases">
        <title>Genomic Encyclopedia of Type Strains, Phase III (KMG-III): the genomes of soil and plant-associated and newly described type strains.</title>
        <authorList>
            <person name="Whitman W."/>
        </authorList>
    </citation>
    <scope>NUCLEOTIDE SEQUENCE [LARGE SCALE GENOMIC DNA]</scope>
    <source>
        <strain evidence="4 5">CECT 8654</strain>
    </source>
</reference>
<accession>A0A7W4W5T6</accession>
<name>A0A7W4W5T6_9GAMM</name>
<dbReference type="InterPro" id="IPR038492">
    <property type="entry name" value="GBBH-like_N_sf"/>
</dbReference>
<keyword evidence="1" id="KW-0479">Metal-binding</keyword>
<dbReference type="Pfam" id="PF06155">
    <property type="entry name" value="GBBH-like_N"/>
    <property type="match status" value="1"/>
</dbReference>
<gene>
    <name evidence="4" type="ORF">FHR99_001889</name>
</gene>
<comment type="caution">
    <text evidence="4">The sequence shown here is derived from an EMBL/GenBank/DDBJ whole genome shotgun (WGS) entry which is preliminary data.</text>
</comment>
<proteinExistence type="predicted"/>
<organism evidence="4 5">
    <name type="scientific">Litorivivens lipolytica</name>
    <dbReference type="NCBI Taxonomy" id="1524264"/>
    <lineage>
        <taxon>Bacteria</taxon>
        <taxon>Pseudomonadati</taxon>
        <taxon>Pseudomonadota</taxon>
        <taxon>Gammaproteobacteria</taxon>
        <taxon>Litorivivens</taxon>
    </lineage>
</organism>
<sequence>MSDNTTPVGIELHQKSRELELIYANGEKHRLSCELLRVLSPSAEVRGHGKGQEKLQTGKINVAITDIVPVGNYAIQLKFSDGHDSGIYSWNYLRDLVDNREQYWQEYLQKLHEAGASRDPEVQVVKFFDAGKE</sequence>
<evidence type="ECO:0000256" key="1">
    <source>
        <dbReference type="ARBA" id="ARBA00022723"/>
    </source>
</evidence>
<dbReference type="Proteomes" id="UP000537130">
    <property type="component" value="Unassembled WGS sequence"/>
</dbReference>
<evidence type="ECO:0000259" key="3">
    <source>
        <dbReference type="Pfam" id="PF06155"/>
    </source>
</evidence>
<keyword evidence="2" id="KW-0408">Iron</keyword>
<dbReference type="RefSeq" id="WP_183410393.1">
    <property type="nucleotide sequence ID" value="NZ_JACHWY010000002.1"/>
</dbReference>
<dbReference type="GO" id="GO:0046872">
    <property type="term" value="F:metal ion binding"/>
    <property type="evidence" value="ECO:0007669"/>
    <property type="project" value="UniProtKB-KW"/>
</dbReference>
<dbReference type="PANTHER" id="PTHR35303:SF5">
    <property type="entry name" value="OS02G0197800 PROTEIN"/>
    <property type="match status" value="1"/>
</dbReference>
<evidence type="ECO:0000256" key="2">
    <source>
        <dbReference type="ARBA" id="ARBA00023004"/>
    </source>
</evidence>